<proteinExistence type="predicted"/>
<dbReference type="AlphaFoldDB" id="B0C4N2"/>
<gene>
    <name evidence="1" type="ordered locus">AM1_4944</name>
</gene>
<accession>B0C4N2</accession>
<organism evidence="1 2">
    <name type="scientific">Acaryochloris marina (strain MBIC 11017)</name>
    <dbReference type="NCBI Taxonomy" id="329726"/>
    <lineage>
        <taxon>Bacteria</taxon>
        <taxon>Bacillati</taxon>
        <taxon>Cyanobacteriota</taxon>
        <taxon>Cyanophyceae</taxon>
        <taxon>Acaryochloridales</taxon>
        <taxon>Acaryochloridaceae</taxon>
        <taxon>Acaryochloris</taxon>
    </lineage>
</organism>
<dbReference type="EMBL" id="CP000828">
    <property type="protein sequence ID" value="ABW29915.1"/>
    <property type="molecule type" value="Genomic_DNA"/>
</dbReference>
<reference evidence="1 2" key="1">
    <citation type="journal article" date="2008" name="Proc. Natl. Acad. Sci. U.S.A.">
        <title>Niche adaptation and genome expansion in the chlorophyll d-producing cyanobacterium Acaryochloris marina.</title>
        <authorList>
            <person name="Swingley W.D."/>
            <person name="Chen M."/>
            <person name="Cheung P.C."/>
            <person name="Conrad A.L."/>
            <person name="Dejesa L.C."/>
            <person name="Hao J."/>
            <person name="Honchak B.M."/>
            <person name="Karbach L.E."/>
            <person name="Kurdoglu A."/>
            <person name="Lahiri S."/>
            <person name="Mastrian S.D."/>
            <person name="Miyashita H."/>
            <person name="Page L."/>
            <person name="Ramakrishna P."/>
            <person name="Satoh S."/>
            <person name="Sattley W.M."/>
            <person name="Shimada Y."/>
            <person name="Taylor H.L."/>
            <person name="Tomo T."/>
            <person name="Tsuchiya T."/>
            <person name="Wang Z.T."/>
            <person name="Raymond J."/>
            <person name="Mimuro M."/>
            <person name="Blankenship R.E."/>
            <person name="Touchman J.W."/>
        </authorList>
    </citation>
    <scope>NUCLEOTIDE SEQUENCE [LARGE SCALE GENOMIC DNA]</scope>
    <source>
        <strain evidence="2">MBIC 11017</strain>
    </source>
</reference>
<dbReference type="HOGENOM" id="CLU_3338753_0_0_3"/>
<name>B0C4N2_ACAM1</name>
<evidence type="ECO:0000313" key="2">
    <source>
        <dbReference type="Proteomes" id="UP000000268"/>
    </source>
</evidence>
<dbReference type="Proteomes" id="UP000000268">
    <property type="component" value="Chromosome"/>
</dbReference>
<evidence type="ECO:0000313" key="1">
    <source>
        <dbReference type="EMBL" id="ABW29915.1"/>
    </source>
</evidence>
<sequence length="37" mass="4367">MNRISLHRGSQRWFSVGTPYPNSHGQHETKGDFEYFV</sequence>
<dbReference type="KEGG" id="amr:AM1_4944"/>
<keyword evidence="2" id="KW-1185">Reference proteome</keyword>
<protein>
    <submittedName>
        <fullName evidence="1">Uncharacterized protein</fullName>
    </submittedName>
</protein>